<evidence type="ECO:0000256" key="1">
    <source>
        <dbReference type="SAM" id="MobiDB-lite"/>
    </source>
</evidence>
<feature type="region of interest" description="Disordered" evidence="1">
    <location>
        <begin position="51"/>
        <end position="84"/>
    </location>
</feature>
<feature type="non-terminal residue" evidence="2">
    <location>
        <position position="1"/>
    </location>
</feature>
<proteinExistence type="predicted"/>
<dbReference type="Proteomes" id="UP000663856">
    <property type="component" value="Unassembled WGS sequence"/>
</dbReference>
<sequence>SHTGDNLRCQLEDAMANFNIEEKVVLIVTDNASNNLKAFDELVIPGIEVYFEPEDDEDEHDDETENDEREEKDEQNNLNDQEERLLIPCFSHSLQFTVGDGLKE</sequence>
<dbReference type="AlphaFoldDB" id="A0A816NFV8"/>
<feature type="compositionally biased region" description="Acidic residues" evidence="1">
    <location>
        <begin position="51"/>
        <end position="73"/>
    </location>
</feature>
<name>A0A816NFV8_9BILA</name>
<accession>A0A816NFV8</accession>
<reference evidence="2" key="1">
    <citation type="submission" date="2021-02" db="EMBL/GenBank/DDBJ databases">
        <authorList>
            <person name="Nowell W R."/>
        </authorList>
    </citation>
    <scope>NUCLEOTIDE SEQUENCE</scope>
</reference>
<comment type="caution">
    <text evidence="2">The sequence shown here is derived from an EMBL/GenBank/DDBJ whole genome shotgun (WGS) entry which is preliminary data.</text>
</comment>
<dbReference type="InterPro" id="IPR012337">
    <property type="entry name" value="RNaseH-like_sf"/>
</dbReference>
<organism evidence="2 3">
    <name type="scientific">Rotaria magnacalcarata</name>
    <dbReference type="NCBI Taxonomy" id="392030"/>
    <lineage>
        <taxon>Eukaryota</taxon>
        <taxon>Metazoa</taxon>
        <taxon>Spiralia</taxon>
        <taxon>Gnathifera</taxon>
        <taxon>Rotifera</taxon>
        <taxon>Eurotatoria</taxon>
        <taxon>Bdelloidea</taxon>
        <taxon>Philodinida</taxon>
        <taxon>Philodinidae</taxon>
        <taxon>Rotaria</taxon>
    </lineage>
</organism>
<protein>
    <submittedName>
        <fullName evidence="2">Uncharacterized protein</fullName>
    </submittedName>
</protein>
<evidence type="ECO:0000313" key="2">
    <source>
        <dbReference type="EMBL" id="CAF2026488.1"/>
    </source>
</evidence>
<gene>
    <name evidence="2" type="ORF">WKI299_LOCUS6097</name>
</gene>
<dbReference type="SUPFAM" id="SSF53098">
    <property type="entry name" value="Ribonuclease H-like"/>
    <property type="match status" value="1"/>
</dbReference>
<dbReference type="EMBL" id="CAJNRF010001776">
    <property type="protein sequence ID" value="CAF2026488.1"/>
    <property type="molecule type" value="Genomic_DNA"/>
</dbReference>
<evidence type="ECO:0000313" key="3">
    <source>
        <dbReference type="Proteomes" id="UP000663856"/>
    </source>
</evidence>